<gene>
    <name evidence="2" type="ORF">TorRG33x02_211700</name>
</gene>
<dbReference type="EMBL" id="JXTC01000184">
    <property type="protein sequence ID" value="PON83061.1"/>
    <property type="molecule type" value="Genomic_DNA"/>
</dbReference>
<accession>A0A2P5EBY5</accession>
<dbReference type="AlphaFoldDB" id="A0A2P5EBY5"/>
<evidence type="ECO:0000256" key="1">
    <source>
        <dbReference type="SAM" id="MobiDB-lite"/>
    </source>
</evidence>
<protein>
    <submittedName>
        <fullName evidence="2">Uncharacterized protein</fullName>
    </submittedName>
</protein>
<feature type="non-terminal residue" evidence="2">
    <location>
        <position position="1"/>
    </location>
</feature>
<keyword evidence="3" id="KW-1185">Reference proteome</keyword>
<sequence length="69" mass="7785">FEELNSPPDAKDKSMTSMMKPTKTLESSKQIDRLDSNPSKLDSTKNGHTEGIRGLVYKENCGYFCMKKP</sequence>
<organism evidence="2 3">
    <name type="scientific">Trema orientale</name>
    <name type="common">Charcoal tree</name>
    <name type="synonym">Celtis orientalis</name>
    <dbReference type="NCBI Taxonomy" id="63057"/>
    <lineage>
        <taxon>Eukaryota</taxon>
        <taxon>Viridiplantae</taxon>
        <taxon>Streptophyta</taxon>
        <taxon>Embryophyta</taxon>
        <taxon>Tracheophyta</taxon>
        <taxon>Spermatophyta</taxon>
        <taxon>Magnoliopsida</taxon>
        <taxon>eudicotyledons</taxon>
        <taxon>Gunneridae</taxon>
        <taxon>Pentapetalae</taxon>
        <taxon>rosids</taxon>
        <taxon>fabids</taxon>
        <taxon>Rosales</taxon>
        <taxon>Cannabaceae</taxon>
        <taxon>Trema</taxon>
    </lineage>
</organism>
<feature type="region of interest" description="Disordered" evidence="1">
    <location>
        <begin position="1"/>
        <end position="50"/>
    </location>
</feature>
<dbReference type="Proteomes" id="UP000237000">
    <property type="component" value="Unassembled WGS sequence"/>
</dbReference>
<evidence type="ECO:0000313" key="3">
    <source>
        <dbReference type="Proteomes" id="UP000237000"/>
    </source>
</evidence>
<dbReference type="InParanoid" id="A0A2P5EBY5"/>
<feature type="compositionally biased region" description="Polar residues" evidence="1">
    <location>
        <begin position="15"/>
        <end position="28"/>
    </location>
</feature>
<reference evidence="3" key="1">
    <citation type="submission" date="2016-06" db="EMBL/GenBank/DDBJ databases">
        <title>Parallel loss of symbiosis genes in relatives of nitrogen-fixing non-legume Parasponia.</title>
        <authorList>
            <person name="Van Velzen R."/>
            <person name="Holmer R."/>
            <person name="Bu F."/>
            <person name="Rutten L."/>
            <person name="Van Zeijl A."/>
            <person name="Liu W."/>
            <person name="Santuari L."/>
            <person name="Cao Q."/>
            <person name="Sharma T."/>
            <person name="Shen D."/>
            <person name="Roswanjaya Y."/>
            <person name="Wardhani T."/>
            <person name="Kalhor M.S."/>
            <person name="Jansen J."/>
            <person name="Van den Hoogen J."/>
            <person name="Gungor B."/>
            <person name="Hartog M."/>
            <person name="Hontelez J."/>
            <person name="Verver J."/>
            <person name="Yang W.-C."/>
            <person name="Schijlen E."/>
            <person name="Repin R."/>
            <person name="Schilthuizen M."/>
            <person name="Schranz E."/>
            <person name="Heidstra R."/>
            <person name="Miyata K."/>
            <person name="Fedorova E."/>
            <person name="Kohlen W."/>
            <person name="Bisseling T."/>
            <person name="Smit S."/>
            <person name="Geurts R."/>
        </authorList>
    </citation>
    <scope>NUCLEOTIDE SEQUENCE [LARGE SCALE GENOMIC DNA]</scope>
    <source>
        <strain evidence="3">cv. RG33-2</strain>
    </source>
</reference>
<proteinExistence type="predicted"/>
<comment type="caution">
    <text evidence="2">The sequence shown here is derived from an EMBL/GenBank/DDBJ whole genome shotgun (WGS) entry which is preliminary data.</text>
</comment>
<evidence type="ECO:0000313" key="2">
    <source>
        <dbReference type="EMBL" id="PON83061.1"/>
    </source>
</evidence>
<name>A0A2P5EBY5_TREOI</name>